<evidence type="ECO:0008006" key="4">
    <source>
        <dbReference type="Google" id="ProtNLM"/>
    </source>
</evidence>
<dbReference type="InterPro" id="IPR021560">
    <property type="entry name" value="DUF3021"/>
</dbReference>
<dbReference type="Proteomes" id="UP000182870">
    <property type="component" value="Unassembled WGS sequence"/>
</dbReference>
<reference evidence="2 3" key="1">
    <citation type="submission" date="2016-10" db="EMBL/GenBank/DDBJ databases">
        <authorList>
            <person name="de Groot N.N."/>
        </authorList>
    </citation>
    <scope>NUCLEOTIDE SEQUENCE [LARGE SCALE GENOMIC DNA]</scope>
    <source>
        <strain evidence="2 3">Sb05</strain>
    </source>
</reference>
<dbReference type="RefSeq" id="WP_074560961.1">
    <property type="nucleotide sequence ID" value="NZ_FNKE01000001.1"/>
</dbReference>
<proteinExistence type="predicted"/>
<keyword evidence="1" id="KW-0812">Transmembrane</keyword>
<keyword evidence="1" id="KW-0472">Membrane</keyword>
<dbReference type="EMBL" id="FNKE01000001">
    <property type="protein sequence ID" value="SDQ29293.1"/>
    <property type="molecule type" value="Genomic_DNA"/>
</dbReference>
<evidence type="ECO:0000313" key="3">
    <source>
        <dbReference type="Proteomes" id="UP000182870"/>
    </source>
</evidence>
<keyword evidence="1" id="KW-1133">Transmembrane helix</keyword>
<evidence type="ECO:0000313" key="2">
    <source>
        <dbReference type="EMBL" id="SDQ29293.1"/>
    </source>
</evidence>
<feature type="transmembrane region" description="Helical" evidence="1">
    <location>
        <begin position="37"/>
        <end position="56"/>
    </location>
</feature>
<feature type="transmembrane region" description="Helical" evidence="1">
    <location>
        <begin position="91"/>
        <end position="116"/>
    </location>
</feature>
<evidence type="ECO:0000256" key="1">
    <source>
        <dbReference type="SAM" id="Phobius"/>
    </source>
</evidence>
<protein>
    <recommendedName>
        <fullName evidence="4">DUF3021 domain-containing protein</fullName>
    </recommendedName>
</protein>
<feature type="transmembrane region" description="Helical" evidence="1">
    <location>
        <begin position="7"/>
        <end position="25"/>
    </location>
</feature>
<organism evidence="2 3">
    <name type="scientific">Streptococcus equinus</name>
    <name type="common">Streptococcus bovis</name>
    <dbReference type="NCBI Taxonomy" id="1335"/>
    <lineage>
        <taxon>Bacteria</taxon>
        <taxon>Bacillati</taxon>
        <taxon>Bacillota</taxon>
        <taxon>Bacilli</taxon>
        <taxon>Lactobacillales</taxon>
        <taxon>Streptococcaceae</taxon>
        <taxon>Streptococcus</taxon>
    </lineage>
</organism>
<accession>A0A1H0ZPC0</accession>
<dbReference type="AlphaFoldDB" id="A0A1H0ZPC0"/>
<gene>
    <name evidence="2" type="ORF">SAMN05216392_1369</name>
</gene>
<sequence>MTFLKRGIVYFLVGVGFGGLLYLFFLWQNNVATQTTQQITCVVLVSGLIGIVSMIFEVDAIPITWEVLIHFCLVYGLNSWLNMLIGTTTSFIWSLPFLGEFVLIYLIIWLVIYISFNNRVKNINQKLQEITRK</sequence>
<feature type="transmembrane region" description="Helical" evidence="1">
    <location>
        <begin position="63"/>
        <end position="85"/>
    </location>
</feature>
<dbReference type="OrthoDB" id="2297305at2"/>
<dbReference type="Pfam" id="PF11457">
    <property type="entry name" value="DUF3021"/>
    <property type="match status" value="1"/>
</dbReference>
<name>A0A1H0ZPC0_STREI</name>